<dbReference type="InterPro" id="IPR045538">
    <property type="entry name" value="CIS_TMP"/>
</dbReference>
<protein>
    <submittedName>
        <fullName evidence="1">Contractile injection system tape measure protein</fullName>
    </submittedName>
</protein>
<dbReference type="Proteomes" id="UP001253848">
    <property type="component" value="Unassembled WGS sequence"/>
</dbReference>
<name>A0ABU3DTJ4_9FLAO</name>
<dbReference type="Pfam" id="PF19268">
    <property type="entry name" value="CIS_TMP"/>
    <property type="match status" value="1"/>
</dbReference>
<dbReference type="RefSeq" id="WP_311500315.1">
    <property type="nucleotide sequence ID" value="NZ_JAVRHN010000008.1"/>
</dbReference>
<reference evidence="1 2" key="1">
    <citation type="submission" date="2023-09" db="EMBL/GenBank/DDBJ databases">
        <authorList>
            <person name="Rey-Velasco X."/>
        </authorList>
    </citation>
    <scope>NUCLEOTIDE SEQUENCE [LARGE SCALE GENOMIC DNA]</scope>
    <source>
        <strain evidence="1 2">F225</strain>
    </source>
</reference>
<evidence type="ECO:0000313" key="1">
    <source>
        <dbReference type="EMBL" id="MDT0687010.1"/>
    </source>
</evidence>
<evidence type="ECO:0000313" key="2">
    <source>
        <dbReference type="Proteomes" id="UP001253848"/>
    </source>
</evidence>
<gene>
    <name evidence="1" type="ORF">RM541_11600</name>
</gene>
<sequence>MSNNHLIGKQVIQVEVNAAEDTYVLQQKLSELVWKNLAPELSDLFDRYAGEEQVLQLDKVEIDLGKINLKGLDDDTITREILQLLEAELKQHTVEINSKNNENSQGFAKPKLGQSTTNYMFQLWLFWLERGVLPVYALKPENNWISQVLETLATEHRAISRLKETLLKSENALQRLILQHSEKDLKSIVELYTGFSQNQLLVFKEELRKFLKKESKSLSVLKINFRELEIKNWELVLRKVILQAKKSNSEVLQRAILQELPDKLFRQLKEIAETKPGMYSYMNEAIGRISEKNKASHLDIGEENILEITAAGSNQIQAEFDEIKRTQFITNAGLVLLHPFLIRLFQKLEFLEENNFKNFHCQSKAVLLLQFLATGNDVMPEYEMQLPKFLCGMPAKLPIYHLIRLSRTEKEESNHLLKAVIENWGALGTTSPEGLQEGFLVRDGKLMKNDSGWKLIVEAKTIDILLDKLPWGISIIKLPWMEEHLKIAWR</sequence>
<comment type="caution">
    <text evidence="1">The sequence shown here is derived from an EMBL/GenBank/DDBJ whole genome shotgun (WGS) entry which is preliminary data.</text>
</comment>
<proteinExistence type="predicted"/>
<dbReference type="EMBL" id="JAVRHN010000008">
    <property type="protein sequence ID" value="MDT0687010.1"/>
    <property type="molecule type" value="Genomic_DNA"/>
</dbReference>
<accession>A0ABU3DTJ4</accession>
<organism evidence="1 2">
    <name type="scientific">Autumnicola psychrophila</name>
    <dbReference type="NCBI Taxonomy" id="3075592"/>
    <lineage>
        <taxon>Bacteria</taxon>
        <taxon>Pseudomonadati</taxon>
        <taxon>Bacteroidota</taxon>
        <taxon>Flavobacteriia</taxon>
        <taxon>Flavobacteriales</taxon>
        <taxon>Flavobacteriaceae</taxon>
        <taxon>Autumnicola</taxon>
    </lineage>
</organism>
<keyword evidence="2" id="KW-1185">Reference proteome</keyword>